<dbReference type="Proteomes" id="UP000708208">
    <property type="component" value="Unassembled WGS sequence"/>
</dbReference>
<reference evidence="1" key="1">
    <citation type="submission" date="2021-06" db="EMBL/GenBank/DDBJ databases">
        <authorList>
            <person name="Hodson N. C."/>
            <person name="Mongue J. A."/>
            <person name="Jaron S. K."/>
        </authorList>
    </citation>
    <scope>NUCLEOTIDE SEQUENCE</scope>
</reference>
<feature type="non-terminal residue" evidence="1">
    <location>
        <position position="1"/>
    </location>
</feature>
<dbReference type="EMBL" id="CAJVCH010452137">
    <property type="protein sequence ID" value="CAG7819539.1"/>
    <property type="molecule type" value="Genomic_DNA"/>
</dbReference>
<gene>
    <name evidence="1" type="ORF">AFUS01_LOCUS29978</name>
</gene>
<name>A0A8J2PNI5_9HEXA</name>
<dbReference type="AlphaFoldDB" id="A0A8J2PNI5"/>
<accession>A0A8J2PNI5</accession>
<protein>
    <submittedName>
        <fullName evidence="1">Uncharacterized protein</fullName>
    </submittedName>
</protein>
<proteinExistence type="predicted"/>
<sequence length="85" mass="9652">VVNAMALPLHMNWSVPFCKKESQEMGKTGEDRNFLAVGWRYVAYCLQLVTTRCSIWSLPDTEAICSFVPVVRMLDLQAVKLDESN</sequence>
<comment type="caution">
    <text evidence="1">The sequence shown here is derived from an EMBL/GenBank/DDBJ whole genome shotgun (WGS) entry which is preliminary data.</text>
</comment>
<organism evidence="1 2">
    <name type="scientific">Allacma fusca</name>
    <dbReference type="NCBI Taxonomy" id="39272"/>
    <lineage>
        <taxon>Eukaryota</taxon>
        <taxon>Metazoa</taxon>
        <taxon>Ecdysozoa</taxon>
        <taxon>Arthropoda</taxon>
        <taxon>Hexapoda</taxon>
        <taxon>Collembola</taxon>
        <taxon>Symphypleona</taxon>
        <taxon>Sminthuridae</taxon>
        <taxon>Allacma</taxon>
    </lineage>
</organism>
<keyword evidence="2" id="KW-1185">Reference proteome</keyword>
<evidence type="ECO:0000313" key="2">
    <source>
        <dbReference type="Proteomes" id="UP000708208"/>
    </source>
</evidence>
<evidence type="ECO:0000313" key="1">
    <source>
        <dbReference type="EMBL" id="CAG7819539.1"/>
    </source>
</evidence>